<name>A0A4D7APR7_9HYPH</name>
<evidence type="ECO:0000256" key="1">
    <source>
        <dbReference type="SAM" id="SignalP"/>
    </source>
</evidence>
<reference evidence="2 3" key="1">
    <citation type="submission" date="2019-04" db="EMBL/GenBank/DDBJ databases">
        <title>Phreatobacter aquaticus sp. nov.</title>
        <authorList>
            <person name="Choi A."/>
        </authorList>
    </citation>
    <scope>NUCLEOTIDE SEQUENCE [LARGE SCALE GENOMIC DNA]</scope>
    <source>
        <strain evidence="2 3">KCTC 52518</strain>
    </source>
</reference>
<keyword evidence="3" id="KW-1185">Reference proteome</keyword>
<gene>
    <name evidence="2" type="ORF">E8M01_01200</name>
</gene>
<protein>
    <recommendedName>
        <fullName evidence="4">UrcA family protein</fullName>
    </recommendedName>
</protein>
<dbReference type="RefSeq" id="WP_136958442.1">
    <property type="nucleotide sequence ID" value="NZ_CP039690.1"/>
</dbReference>
<feature type="chain" id="PRO_5020898582" description="UrcA family protein" evidence="1">
    <location>
        <begin position="21"/>
        <end position="106"/>
    </location>
</feature>
<evidence type="ECO:0000313" key="2">
    <source>
        <dbReference type="EMBL" id="QCI62979.1"/>
    </source>
</evidence>
<feature type="signal peptide" evidence="1">
    <location>
        <begin position="1"/>
        <end position="20"/>
    </location>
</feature>
<dbReference type="OrthoDB" id="8480976at2"/>
<proteinExistence type="predicted"/>
<organism evidence="2 3">
    <name type="scientific">Phreatobacter stygius</name>
    <dbReference type="NCBI Taxonomy" id="1940610"/>
    <lineage>
        <taxon>Bacteria</taxon>
        <taxon>Pseudomonadati</taxon>
        <taxon>Pseudomonadota</taxon>
        <taxon>Alphaproteobacteria</taxon>
        <taxon>Hyphomicrobiales</taxon>
        <taxon>Phreatobacteraceae</taxon>
        <taxon>Phreatobacter</taxon>
    </lineage>
</organism>
<dbReference type="KEGG" id="pstg:E8M01_01200"/>
<evidence type="ECO:0000313" key="3">
    <source>
        <dbReference type="Proteomes" id="UP000298781"/>
    </source>
</evidence>
<dbReference type="EMBL" id="CP039690">
    <property type="protein sequence ID" value="QCI62979.1"/>
    <property type="molecule type" value="Genomic_DNA"/>
</dbReference>
<dbReference type="Proteomes" id="UP000298781">
    <property type="component" value="Chromosome"/>
</dbReference>
<keyword evidence="1" id="KW-0732">Signal</keyword>
<dbReference type="AlphaFoldDB" id="A0A4D7APR7"/>
<accession>A0A4D7APR7</accession>
<evidence type="ECO:0008006" key="4">
    <source>
        <dbReference type="Google" id="ProtNLM"/>
    </source>
</evidence>
<sequence length="106" mass="11667">MHLKTLAFVLAAVMPGLAAASPSEAFCARDLSATDTRLRHALIRLNETRDLPMSQRCNVIRDHLRALTQAASVHERCSTGRARAENVGQMVGSITDWREVIARNCP</sequence>